<reference evidence="2 3" key="2">
    <citation type="submission" date="2018-11" db="EMBL/GenBank/DDBJ databases">
        <authorList>
            <consortium name="Pathogen Informatics"/>
        </authorList>
    </citation>
    <scope>NUCLEOTIDE SEQUENCE [LARGE SCALE GENOMIC DNA]</scope>
</reference>
<evidence type="ECO:0000313" key="4">
    <source>
        <dbReference type="WBParaSite" id="ASIM_0001963501-mRNA-1"/>
    </source>
</evidence>
<feature type="compositionally biased region" description="Acidic residues" evidence="1">
    <location>
        <begin position="130"/>
        <end position="143"/>
    </location>
</feature>
<evidence type="ECO:0000313" key="3">
    <source>
        <dbReference type="Proteomes" id="UP000267096"/>
    </source>
</evidence>
<dbReference type="Proteomes" id="UP000267096">
    <property type="component" value="Unassembled WGS sequence"/>
</dbReference>
<feature type="compositionally biased region" description="Polar residues" evidence="1">
    <location>
        <begin position="28"/>
        <end position="37"/>
    </location>
</feature>
<name>A0A0M3KF76_ANISI</name>
<sequence>MHLQDIRKFFGGKPAGSGKSALTEVRNSKGSPVQMKSPNKKHPAAVSQKRSRHLQLSSDSDSENPLPAETRKHLQKSKKPRVIQLSSSDDDLPPSASQRRPQRRGTKISPSPKETDVAEGSKTSSKQNDRDDEVEISDSDEDSSFMPAPPLKKGKRSAAVLPPGQSKLEFSKNIANKAKATSKGRLF</sequence>
<dbReference type="OrthoDB" id="10443069at2759"/>
<keyword evidence="3" id="KW-1185">Reference proteome</keyword>
<feature type="compositionally biased region" description="Basic residues" evidence="1">
    <location>
        <begin position="38"/>
        <end position="53"/>
    </location>
</feature>
<dbReference type="WBParaSite" id="ASIM_0001963501-mRNA-1">
    <property type="protein sequence ID" value="ASIM_0001963501-mRNA-1"/>
    <property type="gene ID" value="ASIM_0001963501"/>
</dbReference>
<proteinExistence type="predicted"/>
<accession>A0A0M3KF76</accession>
<reference evidence="4" key="1">
    <citation type="submission" date="2017-02" db="UniProtKB">
        <authorList>
            <consortium name="WormBaseParasite"/>
        </authorList>
    </citation>
    <scope>IDENTIFICATION</scope>
</reference>
<gene>
    <name evidence="2" type="ORF">ASIM_LOCUS19025</name>
</gene>
<evidence type="ECO:0000256" key="1">
    <source>
        <dbReference type="SAM" id="MobiDB-lite"/>
    </source>
</evidence>
<dbReference type="EMBL" id="UYRR01036488">
    <property type="protein sequence ID" value="VDK67204.1"/>
    <property type="molecule type" value="Genomic_DNA"/>
</dbReference>
<organism evidence="4">
    <name type="scientific">Anisakis simplex</name>
    <name type="common">Herring worm</name>
    <dbReference type="NCBI Taxonomy" id="6269"/>
    <lineage>
        <taxon>Eukaryota</taxon>
        <taxon>Metazoa</taxon>
        <taxon>Ecdysozoa</taxon>
        <taxon>Nematoda</taxon>
        <taxon>Chromadorea</taxon>
        <taxon>Rhabditida</taxon>
        <taxon>Spirurina</taxon>
        <taxon>Ascaridomorpha</taxon>
        <taxon>Ascaridoidea</taxon>
        <taxon>Anisakidae</taxon>
        <taxon>Anisakis</taxon>
        <taxon>Anisakis simplex complex</taxon>
    </lineage>
</organism>
<dbReference type="AlphaFoldDB" id="A0A0M3KF76"/>
<feature type="region of interest" description="Disordered" evidence="1">
    <location>
        <begin position="1"/>
        <end position="166"/>
    </location>
</feature>
<protein>
    <submittedName>
        <fullName evidence="4">DNA helicase</fullName>
    </submittedName>
</protein>
<evidence type="ECO:0000313" key="2">
    <source>
        <dbReference type="EMBL" id="VDK67204.1"/>
    </source>
</evidence>